<dbReference type="EMBL" id="UINC01137648">
    <property type="protein sequence ID" value="SVD23114.1"/>
    <property type="molecule type" value="Genomic_DNA"/>
</dbReference>
<accession>A0A382TLY9</accession>
<name>A0A382TLY9_9ZZZZ</name>
<evidence type="ECO:0000313" key="1">
    <source>
        <dbReference type="EMBL" id="SVD23114.1"/>
    </source>
</evidence>
<reference evidence="1" key="1">
    <citation type="submission" date="2018-05" db="EMBL/GenBank/DDBJ databases">
        <authorList>
            <person name="Lanie J.A."/>
            <person name="Ng W.-L."/>
            <person name="Kazmierczak K.M."/>
            <person name="Andrzejewski T.M."/>
            <person name="Davidsen T.M."/>
            <person name="Wayne K.J."/>
            <person name="Tettelin H."/>
            <person name="Glass J.I."/>
            <person name="Rusch D."/>
            <person name="Podicherti R."/>
            <person name="Tsui H.-C.T."/>
            <person name="Winkler M.E."/>
        </authorList>
    </citation>
    <scope>NUCLEOTIDE SEQUENCE</scope>
</reference>
<gene>
    <name evidence="1" type="ORF">METZ01_LOCUS375968</name>
</gene>
<organism evidence="1">
    <name type="scientific">marine metagenome</name>
    <dbReference type="NCBI Taxonomy" id="408172"/>
    <lineage>
        <taxon>unclassified sequences</taxon>
        <taxon>metagenomes</taxon>
        <taxon>ecological metagenomes</taxon>
    </lineage>
</organism>
<proteinExistence type="predicted"/>
<protein>
    <submittedName>
        <fullName evidence="1">Uncharacterized protein</fullName>
    </submittedName>
</protein>
<feature type="non-terminal residue" evidence="1">
    <location>
        <position position="1"/>
    </location>
</feature>
<dbReference type="AlphaFoldDB" id="A0A382TLY9"/>
<sequence length="42" mass="4765">VKSVNHICENGTEGDDQLEVYNNSGFEGLKSYLMDNIEFQLN</sequence>